<proteinExistence type="predicted"/>
<name>A0A3M7T8A0_BRAPC</name>
<sequence length="99" mass="11749">MNPLLTALQLDWSKTTFLRQFVKKDSIQEKVYRFTYIFKFNRKADLSNQKITTTFLCNSALHYLFTRQQNVVGKGYLGTKMKFVIILRIKANFCAYSYK</sequence>
<dbReference type="AlphaFoldDB" id="A0A3M7T8A0"/>
<organism evidence="1 2">
    <name type="scientific">Brachionus plicatilis</name>
    <name type="common">Marine rotifer</name>
    <name type="synonym">Brachionus muelleri</name>
    <dbReference type="NCBI Taxonomy" id="10195"/>
    <lineage>
        <taxon>Eukaryota</taxon>
        <taxon>Metazoa</taxon>
        <taxon>Spiralia</taxon>
        <taxon>Gnathifera</taxon>
        <taxon>Rotifera</taxon>
        <taxon>Eurotatoria</taxon>
        <taxon>Monogononta</taxon>
        <taxon>Pseudotrocha</taxon>
        <taxon>Ploima</taxon>
        <taxon>Brachionidae</taxon>
        <taxon>Brachionus</taxon>
    </lineage>
</organism>
<dbReference type="EMBL" id="REGN01000160">
    <property type="protein sequence ID" value="RNA44060.1"/>
    <property type="molecule type" value="Genomic_DNA"/>
</dbReference>
<accession>A0A3M7T8A0</accession>
<evidence type="ECO:0000313" key="2">
    <source>
        <dbReference type="Proteomes" id="UP000276133"/>
    </source>
</evidence>
<evidence type="ECO:0000313" key="1">
    <source>
        <dbReference type="EMBL" id="RNA44060.1"/>
    </source>
</evidence>
<gene>
    <name evidence="1" type="ORF">BpHYR1_047009</name>
</gene>
<protein>
    <submittedName>
        <fullName evidence="1">Uncharacterized protein</fullName>
    </submittedName>
</protein>
<keyword evidence="2" id="KW-1185">Reference proteome</keyword>
<comment type="caution">
    <text evidence="1">The sequence shown here is derived from an EMBL/GenBank/DDBJ whole genome shotgun (WGS) entry which is preliminary data.</text>
</comment>
<reference evidence="1 2" key="1">
    <citation type="journal article" date="2018" name="Sci. Rep.">
        <title>Genomic signatures of local adaptation to the degree of environmental predictability in rotifers.</title>
        <authorList>
            <person name="Franch-Gras L."/>
            <person name="Hahn C."/>
            <person name="Garcia-Roger E.M."/>
            <person name="Carmona M.J."/>
            <person name="Serra M."/>
            <person name="Gomez A."/>
        </authorList>
    </citation>
    <scope>NUCLEOTIDE SEQUENCE [LARGE SCALE GENOMIC DNA]</scope>
    <source>
        <strain evidence="1">HYR1</strain>
    </source>
</reference>
<dbReference type="Proteomes" id="UP000276133">
    <property type="component" value="Unassembled WGS sequence"/>
</dbReference>